<dbReference type="RefSeq" id="WP_188219229.1">
    <property type="nucleotide sequence ID" value="NZ_NASZ01000001.1"/>
</dbReference>
<keyword evidence="3" id="KW-1185">Reference proteome</keyword>
<keyword evidence="1" id="KW-1133">Transmembrane helix</keyword>
<protein>
    <recommendedName>
        <fullName evidence="4">Heavy-metal-associated domain-containing protein</fullName>
    </recommendedName>
</protein>
<gene>
    <name evidence="2" type="ORF">B6A10_00140</name>
</gene>
<evidence type="ECO:0000313" key="2">
    <source>
        <dbReference type="EMBL" id="MBD0723581.1"/>
    </source>
</evidence>
<comment type="caution">
    <text evidence="2">The sequence shown here is derived from an EMBL/GenBank/DDBJ whole genome shotgun (WGS) entry which is preliminary data.</text>
</comment>
<proteinExistence type="predicted"/>
<dbReference type="Proteomes" id="UP000661715">
    <property type="component" value="Unassembled WGS sequence"/>
</dbReference>
<name>A0ABR7UL33_9FLAO</name>
<keyword evidence="1" id="KW-0812">Transmembrane</keyword>
<sequence>MKPIIKKGLLIIGGILLLCVAILLYHVITVKPAEYENANIQVSRIDFENNIDAAQAKQICTDLRSIKGLTSDSIIVKRNVVVYFHNNKMTNSEKVFNELMHKRDYKAKRFIVDAKLANKAVCPMDQNSFSYKLFKTVNHFFN</sequence>
<organism evidence="2 3">
    <name type="scientific">Flavobacterium pokkalii</name>
    <dbReference type="NCBI Taxonomy" id="1940408"/>
    <lineage>
        <taxon>Bacteria</taxon>
        <taxon>Pseudomonadati</taxon>
        <taxon>Bacteroidota</taxon>
        <taxon>Flavobacteriia</taxon>
        <taxon>Flavobacteriales</taxon>
        <taxon>Flavobacteriaceae</taxon>
        <taxon>Flavobacterium</taxon>
    </lineage>
</organism>
<evidence type="ECO:0008006" key="4">
    <source>
        <dbReference type="Google" id="ProtNLM"/>
    </source>
</evidence>
<feature type="transmembrane region" description="Helical" evidence="1">
    <location>
        <begin position="9"/>
        <end position="28"/>
    </location>
</feature>
<reference evidence="2 3" key="1">
    <citation type="journal article" date="2020" name="Microbiol. Res.">
        <title>Flavobacterium pokkalii sp. nov., a novel plant growth promoting native rhizobacteria isolated from pokkali rice grown in coastal saline affected agricultural regions of southern India, Kerala.</title>
        <authorList>
            <person name="Menon R.R."/>
            <person name="Kumari S."/>
            <person name="Viver T."/>
            <person name="Rameshkumar N."/>
        </authorList>
    </citation>
    <scope>NUCLEOTIDE SEQUENCE [LARGE SCALE GENOMIC DNA]</scope>
    <source>
        <strain evidence="2 3">L1I52</strain>
    </source>
</reference>
<accession>A0ABR7UL33</accession>
<keyword evidence="1" id="KW-0472">Membrane</keyword>
<evidence type="ECO:0000256" key="1">
    <source>
        <dbReference type="SAM" id="Phobius"/>
    </source>
</evidence>
<evidence type="ECO:0000313" key="3">
    <source>
        <dbReference type="Proteomes" id="UP000661715"/>
    </source>
</evidence>
<dbReference type="EMBL" id="NASZ01000001">
    <property type="protein sequence ID" value="MBD0723581.1"/>
    <property type="molecule type" value="Genomic_DNA"/>
</dbReference>